<accession>A0ABT1PZ78</accession>
<evidence type="ECO:0000313" key="2">
    <source>
        <dbReference type="EMBL" id="MCQ4082360.1"/>
    </source>
</evidence>
<reference evidence="2" key="1">
    <citation type="submission" date="2022-06" db="EMBL/GenBank/DDBJ databases">
        <title>Draft genome sequence of Streptomyces sp. RB6PN25 isolated from peat swamp forest in Thailand.</title>
        <authorList>
            <person name="Duangmal K."/>
            <person name="Klaysubun C."/>
        </authorList>
    </citation>
    <scope>NUCLEOTIDE SEQUENCE</scope>
    <source>
        <strain evidence="2">RB6PN25</strain>
    </source>
</reference>
<dbReference type="EMBL" id="JANFNG010000013">
    <property type="protein sequence ID" value="MCQ4082360.1"/>
    <property type="molecule type" value="Genomic_DNA"/>
</dbReference>
<dbReference type="InterPro" id="IPR025496">
    <property type="entry name" value="DUF4387"/>
</dbReference>
<evidence type="ECO:0000313" key="3">
    <source>
        <dbReference type="Proteomes" id="UP001057702"/>
    </source>
</evidence>
<feature type="domain" description="DUF4387" evidence="1">
    <location>
        <begin position="10"/>
        <end position="105"/>
    </location>
</feature>
<name>A0ABT1PZ78_9ACTN</name>
<proteinExistence type="predicted"/>
<organism evidence="2 3">
    <name type="scientific">Streptomyces humicola</name>
    <dbReference type="NCBI Taxonomy" id="2953240"/>
    <lineage>
        <taxon>Bacteria</taxon>
        <taxon>Bacillati</taxon>
        <taxon>Actinomycetota</taxon>
        <taxon>Actinomycetes</taxon>
        <taxon>Kitasatosporales</taxon>
        <taxon>Streptomycetaceae</taxon>
        <taxon>Streptomyces</taxon>
    </lineage>
</organism>
<dbReference type="RefSeq" id="WP_255921274.1">
    <property type="nucleotide sequence ID" value="NZ_JANFNG010000013.1"/>
</dbReference>
<gene>
    <name evidence="2" type="ORF">NGB36_17575</name>
</gene>
<protein>
    <submittedName>
        <fullName evidence="2">DUF4387 domain-containing protein</fullName>
    </submittedName>
</protein>
<keyword evidence="3" id="KW-1185">Reference proteome</keyword>
<dbReference type="Pfam" id="PF14330">
    <property type="entry name" value="DUF4387"/>
    <property type="match status" value="1"/>
</dbReference>
<sequence length="110" mass="12162">MTVTVTVPITELTDVIRSKNAGPFELTLDVVFTEHAQYELVKRESLLTRGRVAELYGVPPDDVAEPVFYDPARAVKITMRRPLVSGDVGDTDVYGAQQHAPLLSLRLPRA</sequence>
<dbReference type="Proteomes" id="UP001057702">
    <property type="component" value="Unassembled WGS sequence"/>
</dbReference>
<evidence type="ECO:0000259" key="1">
    <source>
        <dbReference type="Pfam" id="PF14330"/>
    </source>
</evidence>
<comment type="caution">
    <text evidence="2">The sequence shown here is derived from an EMBL/GenBank/DDBJ whole genome shotgun (WGS) entry which is preliminary data.</text>
</comment>